<protein>
    <recommendedName>
        <fullName evidence="12">T2SS protein K first SAM-like domain-containing protein</fullName>
    </recommendedName>
</protein>
<organism evidence="13 14">
    <name type="scientific">Thiohalocapsa halophila</name>
    <dbReference type="NCBI Taxonomy" id="69359"/>
    <lineage>
        <taxon>Bacteria</taxon>
        <taxon>Pseudomonadati</taxon>
        <taxon>Pseudomonadota</taxon>
        <taxon>Gammaproteobacteria</taxon>
        <taxon>Chromatiales</taxon>
        <taxon>Chromatiaceae</taxon>
        <taxon>Thiohalocapsa</taxon>
    </lineage>
</organism>
<dbReference type="EMBL" id="NRRV01000003">
    <property type="protein sequence ID" value="MBK1629541.1"/>
    <property type="molecule type" value="Genomic_DNA"/>
</dbReference>
<dbReference type="InterPro" id="IPR049031">
    <property type="entry name" value="T2SSK_SAM-like_1st"/>
</dbReference>
<dbReference type="InterPro" id="IPR005628">
    <property type="entry name" value="GspK"/>
</dbReference>
<reference evidence="13 14" key="1">
    <citation type="journal article" date="2020" name="Microorganisms">
        <title>Osmotic Adaptation and Compatible Solute Biosynthesis of Phototrophic Bacteria as Revealed from Genome Analyses.</title>
        <authorList>
            <person name="Imhoff J.F."/>
            <person name="Rahn T."/>
            <person name="Kunzel S."/>
            <person name="Keller A."/>
            <person name="Neulinger S.C."/>
        </authorList>
    </citation>
    <scope>NUCLEOTIDE SEQUENCE [LARGE SCALE GENOMIC DNA]</scope>
    <source>
        <strain evidence="13 14">DSM 6210</strain>
    </source>
</reference>
<dbReference type="SUPFAM" id="SSF158544">
    <property type="entry name" value="GspK insert domain-like"/>
    <property type="match status" value="1"/>
</dbReference>
<feature type="transmembrane region" description="Helical" evidence="11">
    <location>
        <begin position="51"/>
        <end position="70"/>
    </location>
</feature>
<dbReference type="Gene3D" id="1.10.40.60">
    <property type="entry name" value="EpsJ-like"/>
    <property type="match status" value="1"/>
</dbReference>
<dbReference type="PANTHER" id="PTHR38831">
    <property type="entry name" value="TYPE II SECRETION SYSTEM PROTEIN K"/>
    <property type="match status" value="1"/>
</dbReference>
<comment type="similarity">
    <text evidence="2">Belongs to the GSP K family.</text>
</comment>
<evidence type="ECO:0000259" key="12">
    <source>
        <dbReference type="Pfam" id="PF21687"/>
    </source>
</evidence>
<keyword evidence="5" id="KW-0997">Cell inner membrane</keyword>
<keyword evidence="4" id="KW-1003">Cell membrane</keyword>
<accession>A0ABS1CC93</accession>
<keyword evidence="14" id="KW-1185">Reference proteome</keyword>
<proteinExistence type="inferred from homology"/>
<evidence type="ECO:0000256" key="9">
    <source>
        <dbReference type="ARBA" id="ARBA00023136"/>
    </source>
</evidence>
<evidence type="ECO:0000256" key="5">
    <source>
        <dbReference type="ARBA" id="ARBA00022519"/>
    </source>
</evidence>
<evidence type="ECO:0000256" key="2">
    <source>
        <dbReference type="ARBA" id="ARBA00007246"/>
    </source>
</evidence>
<keyword evidence="6 11" id="KW-0812">Transmembrane</keyword>
<evidence type="ECO:0000313" key="14">
    <source>
        <dbReference type="Proteomes" id="UP000748752"/>
    </source>
</evidence>
<evidence type="ECO:0000256" key="6">
    <source>
        <dbReference type="ARBA" id="ARBA00022692"/>
    </source>
</evidence>
<sequence length="351" mass="37795">MRAQTVAPVAAGSPPALRPPQRLPAGTGRGPCDGVVARRPSARRRSPQRGIALVLVLWIIALLTIMALGLTTTQRTETALTRNQIDAARFRAHAETALSLTALNLLSTPTEATDPGAVWLPNGTAYPLIADGVELSVTLTNEASRIDLNAATRDQLAMLIELAQGEEGFDEVQRDALADAIVDWRDQDDLAQLNGAEDGDYEDAGLPYGAGDGPFNSVEELRQVLGMTRELYQRIAPHLTVHNETGRVEQRFAAPEVLAAIQGIALEDAVDLVTRRDQPLLPDGQQMQFGNRGGPLYRVRVAAERGDGGGRRMEALLRVQRGGQPPYQVLWRRFGLLAPSSAPATTPAADE</sequence>
<keyword evidence="8 11" id="KW-1133">Transmembrane helix</keyword>
<evidence type="ECO:0000256" key="10">
    <source>
        <dbReference type="SAM" id="MobiDB-lite"/>
    </source>
</evidence>
<dbReference type="InterPro" id="IPR038072">
    <property type="entry name" value="GspK_central_sf"/>
</dbReference>
<evidence type="ECO:0000256" key="1">
    <source>
        <dbReference type="ARBA" id="ARBA00004533"/>
    </source>
</evidence>
<comment type="caution">
    <text evidence="13">The sequence shown here is derived from an EMBL/GenBank/DDBJ whole genome shotgun (WGS) entry which is preliminary data.</text>
</comment>
<gene>
    <name evidence="13" type="ORF">CKO31_02060</name>
</gene>
<name>A0ABS1CC93_9GAMM</name>
<keyword evidence="3" id="KW-0813">Transport</keyword>
<evidence type="ECO:0000313" key="13">
    <source>
        <dbReference type="EMBL" id="MBK1629541.1"/>
    </source>
</evidence>
<evidence type="ECO:0000256" key="8">
    <source>
        <dbReference type="ARBA" id="ARBA00022989"/>
    </source>
</evidence>
<evidence type="ECO:0000256" key="3">
    <source>
        <dbReference type="ARBA" id="ARBA00022448"/>
    </source>
</evidence>
<comment type="subcellular location">
    <subcellularLocation>
        <location evidence="1">Cell inner membrane</location>
    </subcellularLocation>
</comment>
<feature type="region of interest" description="Disordered" evidence="10">
    <location>
        <begin position="1"/>
        <end position="32"/>
    </location>
</feature>
<evidence type="ECO:0000256" key="7">
    <source>
        <dbReference type="ARBA" id="ARBA00022927"/>
    </source>
</evidence>
<evidence type="ECO:0000256" key="4">
    <source>
        <dbReference type="ARBA" id="ARBA00022475"/>
    </source>
</evidence>
<dbReference type="Pfam" id="PF21687">
    <property type="entry name" value="T2SSK_1st"/>
    <property type="match status" value="1"/>
</dbReference>
<dbReference type="PANTHER" id="PTHR38831:SF2">
    <property type="entry name" value="TYPE II SECRETION SYSTEM PROTEIN K"/>
    <property type="match status" value="1"/>
</dbReference>
<feature type="domain" description="T2SS protein K first SAM-like" evidence="12">
    <location>
        <begin position="156"/>
        <end position="241"/>
    </location>
</feature>
<keyword evidence="9 11" id="KW-0472">Membrane</keyword>
<evidence type="ECO:0000256" key="11">
    <source>
        <dbReference type="SAM" id="Phobius"/>
    </source>
</evidence>
<dbReference type="Proteomes" id="UP000748752">
    <property type="component" value="Unassembled WGS sequence"/>
</dbReference>
<keyword evidence="7" id="KW-0653">Protein transport</keyword>